<reference evidence="1 2" key="1">
    <citation type="journal article" date="2022" name="ISME Commun">
        <title>Vulcanimicrobium alpinus gen. nov. sp. nov., the first cultivated representative of the candidate phylum 'Eremiobacterota', is a metabolically versatile aerobic anoxygenic phototroph.</title>
        <authorList>
            <person name="Yabe S."/>
            <person name="Muto K."/>
            <person name="Abe K."/>
            <person name="Yokota A."/>
            <person name="Staudigel H."/>
            <person name="Tebo B.M."/>
        </authorList>
    </citation>
    <scope>NUCLEOTIDE SEQUENCE [LARGE SCALE GENOMIC DNA]</scope>
    <source>
        <strain evidence="1 2">WC8-2</strain>
    </source>
</reference>
<accession>A0AAN1XYD5</accession>
<keyword evidence="2" id="KW-1185">Reference proteome</keyword>
<dbReference type="EMBL" id="AP025523">
    <property type="protein sequence ID" value="BDE06517.1"/>
    <property type="molecule type" value="Genomic_DNA"/>
</dbReference>
<gene>
    <name evidence="1" type="ORF">WPS_17930</name>
</gene>
<dbReference type="RefSeq" id="WP_317997469.1">
    <property type="nucleotide sequence ID" value="NZ_AP025523.1"/>
</dbReference>
<dbReference type="Pfam" id="PF19372">
    <property type="entry name" value="DUF5947"/>
    <property type="match status" value="1"/>
</dbReference>
<protein>
    <submittedName>
        <fullName evidence="1">Uncharacterized protein</fullName>
    </submittedName>
</protein>
<dbReference type="KEGG" id="vab:WPS_17930"/>
<name>A0AAN1XYD5_UNVUL</name>
<evidence type="ECO:0000313" key="1">
    <source>
        <dbReference type="EMBL" id="BDE06517.1"/>
    </source>
</evidence>
<evidence type="ECO:0000313" key="2">
    <source>
        <dbReference type="Proteomes" id="UP001317532"/>
    </source>
</evidence>
<proteinExistence type="predicted"/>
<organism evidence="1 2">
    <name type="scientific">Vulcanimicrobium alpinum</name>
    <dbReference type="NCBI Taxonomy" id="3016050"/>
    <lineage>
        <taxon>Bacteria</taxon>
        <taxon>Bacillati</taxon>
        <taxon>Vulcanimicrobiota</taxon>
        <taxon>Vulcanimicrobiia</taxon>
        <taxon>Vulcanimicrobiales</taxon>
        <taxon>Vulcanimicrobiaceae</taxon>
        <taxon>Vulcanimicrobium</taxon>
    </lineage>
</organism>
<dbReference type="AlphaFoldDB" id="A0AAN1XYD5"/>
<dbReference type="InterPro" id="IPR045991">
    <property type="entry name" value="DUF5947"/>
</dbReference>
<sequence>MDGNSGAGFAALANVLRKRPAVAPGERCDFCGEPVQPEHAHLVDLHARRIMCACRPCALVFEPQGAARGRYKPIPTRYAEVTGLALDDAAWDALQIPIELAFFFRNSAEDRTVACYPGPAGATESQLPLATWDALAGSDPLVATVESDVEAIVVQRRRAGPARCYLVPIDAAYQLVGMLRLAWRGFDGGDEARAQIERWFAALAERSRGLAAPR</sequence>
<dbReference type="Proteomes" id="UP001317532">
    <property type="component" value="Chromosome"/>
</dbReference>